<dbReference type="FunFam" id="3.40.50.300:FF:002853">
    <property type="entry name" value="Protein-tyrosine sulfotransferase"/>
    <property type="match status" value="1"/>
</dbReference>
<proteinExistence type="inferred from homology"/>
<dbReference type="SUPFAM" id="SSF52540">
    <property type="entry name" value="P-loop containing nucleoside triphosphate hydrolases"/>
    <property type="match status" value="1"/>
</dbReference>
<organism evidence="9">
    <name type="scientific">Amphimedon queenslandica</name>
    <name type="common">Sponge</name>
    <dbReference type="NCBI Taxonomy" id="400682"/>
    <lineage>
        <taxon>Eukaryota</taxon>
        <taxon>Metazoa</taxon>
        <taxon>Porifera</taxon>
        <taxon>Demospongiae</taxon>
        <taxon>Heteroscleromorpha</taxon>
        <taxon>Haplosclerida</taxon>
        <taxon>Niphatidae</taxon>
        <taxon>Amphimedon</taxon>
    </lineage>
</organism>
<dbReference type="InterPro" id="IPR027417">
    <property type="entry name" value="P-loop_NTPase"/>
</dbReference>
<dbReference type="Gene3D" id="3.40.50.300">
    <property type="entry name" value="P-loop containing nucleotide triphosphate hydrolases"/>
    <property type="match status" value="1"/>
</dbReference>
<evidence type="ECO:0000256" key="7">
    <source>
        <dbReference type="RuleBase" id="RU365018"/>
    </source>
</evidence>
<dbReference type="EnsemblMetazoa" id="XM_003384134.3">
    <property type="protein sequence ID" value="XP_003384182.3"/>
    <property type="gene ID" value="LOC100631816"/>
</dbReference>
<keyword evidence="3 7" id="KW-0808">Transferase</keyword>
<keyword evidence="4" id="KW-1015">Disulfide bond</keyword>
<comment type="similarity">
    <text evidence="2 7">Belongs to the protein sulfotransferase family.</text>
</comment>
<comment type="catalytic activity">
    <reaction evidence="6 7">
        <text>L-tyrosyl-[protein] + 3'-phosphoadenylyl sulfate = O-sulfo-L-tyrosine-[protein] + adenosine 3',5'-bisphosphate + H(+)</text>
        <dbReference type="Rhea" id="RHEA:16801"/>
        <dbReference type="Rhea" id="RHEA-COMP:10136"/>
        <dbReference type="Rhea" id="RHEA-COMP:11688"/>
        <dbReference type="ChEBI" id="CHEBI:15378"/>
        <dbReference type="ChEBI" id="CHEBI:46858"/>
        <dbReference type="ChEBI" id="CHEBI:58339"/>
        <dbReference type="ChEBI" id="CHEBI:58343"/>
        <dbReference type="ChEBI" id="CHEBI:65286"/>
        <dbReference type="EC" id="2.8.2.20"/>
    </reaction>
</comment>
<reference evidence="10" key="1">
    <citation type="journal article" date="2010" name="Nature">
        <title>The Amphimedon queenslandica genome and the evolution of animal complexity.</title>
        <authorList>
            <person name="Srivastava M."/>
            <person name="Simakov O."/>
            <person name="Chapman J."/>
            <person name="Fahey B."/>
            <person name="Gauthier M.E."/>
            <person name="Mitros T."/>
            <person name="Richards G.S."/>
            <person name="Conaco C."/>
            <person name="Dacre M."/>
            <person name="Hellsten U."/>
            <person name="Larroux C."/>
            <person name="Putnam N.H."/>
            <person name="Stanke M."/>
            <person name="Adamska M."/>
            <person name="Darling A."/>
            <person name="Degnan S.M."/>
            <person name="Oakley T.H."/>
            <person name="Plachetzki D.C."/>
            <person name="Zhai Y."/>
            <person name="Adamski M."/>
            <person name="Calcino A."/>
            <person name="Cummins S.F."/>
            <person name="Goodstein D.M."/>
            <person name="Harris C."/>
            <person name="Jackson D.J."/>
            <person name="Leys S.P."/>
            <person name="Shu S."/>
            <person name="Woodcroft B.J."/>
            <person name="Vervoort M."/>
            <person name="Kosik K.S."/>
            <person name="Manning G."/>
            <person name="Degnan B.M."/>
            <person name="Rokhsar D.S."/>
        </authorList>
    </citation>
    <scope>NUCLEOTIDE SEQUENCE [LARGE SCALE GENOMIC DNA]</scope>
</reference>
<dbReference type="eggNOG" id="KOG3988">
    <property type="taxonomic scope" value="Eukaryota"/>
</dbReference>
<comment type="function">
    <text evidence="1 7">Catalyzes the O-sulfation of tyrosine residues within acidic motifs of polypeptides, using 3'-phosphoadenylyl sulfate (PAPS) as cosubstrate.</text>
</comment>
<dbReference type="InterPro" id="IPR026634">
    <property type="entry name" value="TPST-like"/>
</dbReference>
<keyword evidence="8" id="KW-0472">Membrane</keyword>
<keyword evidence="10" id="KW-1185">Reference proteome</keyword>
<name>A0A1X7VIC2_AMPQE</name>
<dbReference type="PANTHER" id="PTHR12788">
    <property type="entry name" value="PROTEIN-TYROSINE SULFOTRANSFERASE 2"/>
    <property type="match status" value="1"/>
</dbReference>
<evidence type="ECO:0000256" key="1">
    <source>
        <dbReference type="ARBA" id="ARBA00003886"/>
    </source>
</evidence>
<gene>
    <name evidence="9" type="primary">100631816</name>
</gene>
<evidence type="ECO:0000256" key="8">
    <source>
        <dbReference type="SAM" id="Phobius"/>
    </source>
</evidence>
<feature type="transmembrane region" description="Helical" evidence="8">
    <location>
        <begin position="9"/>
        <end position="29"/>
    </location>
</feature>
<keyword evidence="8" id="KW-0812">Transmembrane</keyword>
<dbReference type="OMA" id="RWMELNM"/>
<dbReference type="STRING" id="400682.A0A1X7VIC2"/>
<dbReference type="InParanoid" id="A0A1X7VIC2"/>
<dbReference type="GO" id="GO:0008476">
    <property type="term" value="F:protein-tyrosine sulfotransferase activity"/>
    <property type="evidence" value="ECO:0007669"/>
    <property type="project" value="UniProtKB-EC"/>
</dbReference>
<dbReference type="GO" id="GO:0005794">
    <property type="term" value="C:Golgi apparatus"/>
    <property type="evidence" value="ECO:0007669"/>
    <property type="project" value="UniProtKB-ARBA"/>
</dbReference>
<reference evidence="9" key="2">
    <citation type="submission" date="2017-05" db="UniProtKB">
        <authorList>
            <consortium name="EnsemblMetazoa"/>
        </authorList>
    </citation>
    <scope>IDENTIFICATION</scope>
</reference>
<dbReference type="Pfam" id="PF13469">
    <property type="entry name" value="Sulfotransfer_3"/>
    <property type="match status" value="1"/>
</dbReference>
<keyword evidence="8" id="KW-1133">Transmembrane helix</keyword>
<protein>
    <recommendedName>
        <fullName evidence="7">Protein-tyrosine sulfotransferase</fullName>
        <ecNumber evidence="7">2.8.2.20</ecNumber>
    </recommendedName>
</protein>
<dbReference type="AlphaFoldDB" id="A0A1X7VIC2"/>
<evidence type="ECO:0000256" key="6">
    <source>
        <dbReference type="ARBA" id="ARBA00048460"/>
    </source>
</evidence>
<dbReference type="KEGG" id="aqu:100631816"/>
<evidence type="ECO:0000313" key="9">
    <source>
        <dbReference type="EnsemblMetazoa" id="Aqu2.1.39796_001"/>
    </source>
</evidence>
<evidence type="ECO:0000256" key="4">
    <source>
        <dbReference type="ARBA" id="ARBA00023157"/>
    </source>
</evidence>
<keyword evidence="5" id="KW-0325">Glycoprotein</keyword>
<dbReference type="EC" id="2.8.2.20" evidence="7"/>
<dbReference type="OrthoDB" id="545675at2759"/>
<dbReference type="EnsemblMetazoa" id="Aqu2.1.39796_001">
    <property type="protein sequence ID" value="Aqu2.1.39796_001"/>
    <property type="gene ID" value="Aqu2.1.39796"/>
</dbReference>
<dbReference type="Proteomes" id="UP000007879">
    <property type="component" value="Unassembled WGS sequence"/>
</dbReference>
<evidence type="ECO:0000256" key="2">
    <source>
        <dbReference type="ARBA" id="ARBA00009988"/>
    </source>
</evidence>
<accession>A0A1X7VIC2</accession>
<evidence type="ECO:0000256" key="3">
    <source>
        <dbReference type="ARBA" id="ARBA00022679"/>
    </source>
</evidence>
<evidence type="ECO:0000313" key="10">
    <source>
        <dbReference type="Proteomes" id="UP000007879"/>
    </source>
</evidence>
<dbReference type="PANTHER" id="PTHR12788:SF10">
    <property type="entry name" value="PROTEIN-TYROSINE SULFOTRANSFERASE"/>
    <property type="match status" value="1"/>
</dbReference>
<sequence>MASKSARSILFVSVLLNAFLLFIVTVYHYKSDTPSAPTSSCPPDPSERPYIFIGGVPSSGTTLMRVILDAHPDIRCGEETRLVPRILQMKERWRKGKREHKRLDEAGLNNTVINLIVRNFISNVIEYHGPPAKNLCNKDPLSLAHTKDLHLMFPRAKFVLVVRDGRAVAYSIVSRNLTISGVDNKSYLAAAAFWNRVLERMWENCKYVGPNVCHVVYFEKLVSEPRNEINNLLKFLGIEWHDNVLRHSQLINKEVKLSKLEPSTKQVRNPIKSDTAIKWKRKLPKKVKDKIWSSCPMLRRLGYTNDD</sequence>
<evidence type="ECO:0000256" key="5">
    <source>
        <dbReference type="ARBA" id="ARBA00023180"/>
    </source>
</evidence>